<protein>
    <submittedName>
        <fullName evidence="1">Uncharacterized protein</fullName>
    </submittedName>
</protein>
<reference evidence="1" key="1">
    <citation type="submission" date="2014-11" db="EMBL/GenBank/DDBJ databases">
        <authorList>
            <person name="Amaro Gonzalez C."/>
        </authorList>
    </citation>
    <scope>NUCLEOTIDE SEQUENCE</scope>
</reference>
<proteinExistence type="predicted"/>
<reference evidence="1" key="2">
    <citation type="journal article" date="2015" name="Fish Shellfish Immunol.">
        <title>Early steps in the European eel (Anguilla anguilla)-Vibrio vulnificus interaction in the gills: Role of the RtxA13 toxin.</title>
        <authorList>
            <person name="Callol A."/>
            <person name="Pajuelo D."/>
            <person name="Ebbesson L."/>
            <person name="Teles M."/>
            <person name="MacKenzie S."/>
            <person name="Amaro C."/>
        </authorList>
    </citation>
    <scope>NUCLEOTIDE SEQUENCE</scope>
</reference>
<sequence length="54" mass="5744">MKKLDLEQCRLNLIRDGKVAAEGLVGDDHTVSLGATASSRAFNVAGNLCLVPKF</sequence>
<organism evidence="1">
    <name type="scientific">Anguilla anguilla</name>
    <name type="common">European freshwater eel</name>
    <name type="synonym">Muraena anguilla</name>
    <dbReference type="NCBI Taxonomy" id="7936"/>
    <lineage>
        <taxon>Eukaryota</taxon>
        <taxon>Metazoa</taxon>
        <taxon>Chordata</taxon>
        <taxon>Craniata</taxon>
        <taxon>Vertebrata</taxon>
        <taxon>Euteleostomi</taxon>
        <taxon>Actinopterygii</taxon>
        <taxon>Neopterygii</taxon>
        <taxon>Teleostei</taxon>
        <taxon>Anguilliformes</taxon>
        <taxon>Anguillidae</taxon>
        <taxon>Anguilla</taxon>
    </lineage>
</organism>
<dbReference type="AlphaFoldDB" id="A0A0E9TWK8"/>
<accession>A0A0E9TWK8</accession>
<dbReference type="EMBL" id="GBXM01050735">
    <property type="protein sequence ID" value="JAH57842.1"/>
    <property type="molecule type" value="Transcribed_RNA"/>
</dbReference>
<name>A0A0E9TWK8_ANGAN</name>
<evidence type="ECO:0000313" key="1">
    <source>
        <dbReference type="EMBL" id="JAH57842.1"/>
    </source>
</evidence>